<dbReference type="InterPro" id="IPR050595">
    <property type="entry name" value="Bact_response_regulator"/>
</dbReference>
<feature type="modified residue" description="4-aspartylphosphate" evidence="2">
    <location>
        <position position="52"/>
    </location>
</feature>
<dbReference type="RefSeq" id="WP_161798047.1">
    <property type="nucleotide sequence ID" value="NZ_CP059733.1"/>
</dbReference>
<dbReference type="InterPro" id="IPR001789">
    <property type="entry name" value="Sig_transdc_resp-reg_receiver"/>
</dbReference>
<dbReference type="GO" id="GO:0000160">
    <property type="term" value="P:phosphorelay signal transduction system"/>
    <property type="evidence" value="ECO:0007669"/>
    <property type="project" value="InterPro"/>
</dbReference>
<evidence type="ECO:0000256" key="1">
    <source>
        <dbReference type="ARBA" id="ARBA00022553"/>
    </source>
</evidence>
<dbReference type="Gene3D" id="3.40.50.2300">
    <property type="match status" value="1"/>
</dbReference>
<organism evidence="4 5">
    <name type="scientific">Thalassomonas viridans</name>
    <dbReference type="NCBI Taxonomy" id="137584"/>
    <lineage>
        <taxon>Bacteria</taxon>
        <taxon>Pseudomonadati</taxon>
        <taxon>Pseudomonadota</taxon>
        <taxon>Gammaproteobacteria</taxon>
        <taxon>Alteromonadales</taxon>
        <taxon>Colwelliaceae</taxon>
        <taxon>Thalassomonas</taxon>
    </lineage>
</organism>
<evidence type="ECO:0000259" key="3">
    <source>
        <dbReference type="PROSITE" id="PS50110"/>
    </source>
</evidence>
<evidence type="ECO:0000313" key="5">
    <source>
        <dbReference type="Proteomes" id="UP000032352"/>
    </source>
</evidence>
<keyword evidence="1 2" id="KW-0597">Phosphoprotein</keyword>
<dbReference type="AlphaFoldDB" id="A0AAF0C7H1"/>
<evidence type="ECO:0000313" key="4">
    <source>
        <dbReference type="EMBL" id="WDE03688.1"/>
    </source>
</evidence>
<name>A0AAF0C7H1_9GAMM</name>
<gene>
    <name evidence="4" type="ORF">SG34_020215</name>
</gene>
<dbReference type="SMART" id="SM00448">
    <property type="entry name" value="REC"/>
    <property type="match status" value="1"/>
</dbReference>
<protein>
    <submittedName>
        <fullName evidence="4">Response regulator</fullName>
    </submittedName>
</protein>
<dbReference type="EMBL" id="CP059733">
    <property type="protein sequence ID" value="WDE03688.1"/>
    <property type="molecule type" value="Genomic_DNA"/>
</dbReference>
<dbReference type="KEGG" id="tvd:SG34_020215"/>
<accession>A0AAF0C7H1</accession>
<dbReference type="Proteomes" id="UP000032352">
    <property type="component" value="Chromosome"/>
</dbReference>
<keyword evidence="5" id="KW-1185">Reference proteome</keyword>
<dbReference type="PANTHER" id="PTHR44591">
    <property type="entry name" value="STRESS RESPONSE REGULATOR PROTEIN 1"/>
    <property type="match status" value="1"/>
</dbReference>
<sequence length="135" mass="15255">MDRLLIVDDSASSRLFLFKLFESHGFKVYLAEDGMTAIEQYNRYRPEFVISDIHMPNMNGFALAWHLYHRHNQSVTLITSSDTDLLEHDALDADGVDEIIHKSAIAGNLPELISRLPARLLARQVASRTCSALTL</sequence>
<dbReference type="PROSITE" id="PS50110">
    <property type="entry name" value="RESPONSE_REGULATORY"/>
    <property type="match status" value="1"/>
</dbReference>
<reference evidence="4 5" key="2">
    <citation type="journal article" date="2022" name="Mar. Drugs">
        <title>Bioassay-Guided Fractionation Leads to the Detection of Cholic Acid Generated by the Rare Thalassomonas sp.</title>
        <authorList>
            <person name="Pheiffer F."/>
            <person name="Schneider Y.K."/>
            <person name="Hansen E.H."/>
            <person name="Andersen J.H."/>
            <person name="Isaksson J."/>
            <person name="Busche T."/>
            <person name="R C."/>
            <person name="Kalinowski J."/>
            <person name="Zyl L.V."/>
            <person name="Trindade M."/>
        </authorList>
    </citation>
    <scope>NUCLEOTIDE SEQUENCE [LARGE SCALE GENOMIC DNA]</scope>
    <source>
        <strain evidence="4 5">XOM25</strain>
    </source>
</reference>
<evidence type="ECO:0000256" key="2">
    <source>
        <dbReference type="PROSITE-ProRule" id="PRU00169"/>
    </source>
</evidence>
<reference evidence="4 5" key="1">
    <citation type="journal article" date="2015" name="Genome Announc.">
        <title>Draft Genome Sequences of Marine Isolates of Thalassomonas viridans and Thalassomonas actiniarum.</title>
        <authorList>
            <person name="Olonade I."/>
            <person name="van Zyl L.J."/>
            <person name="Trindade M."/>
        </authorList>
    </citation>
    <scope>NUCLEOTIDE SEQUENCE [LARGE SCALE GENOMIC DNA]</scope>
    <source>
        <strain evidence="4 5">XOM25</strain>
    </source>
</reference>
<dbReference type="CDD" id="cd00156">
    <property type="entry name" value="REC"/>
    <property type="match status" value="1"/>
</dbReference>
<dbReference type="InterPro" id="IPR011006">
    <property type="entry name" value="CheY-like_superfamily"/>
</dbReference>
<proteinExistence type="predicted"/>
<dbReference type="Pfam" id="PF00072">
    <property type="entry name" value="Response_reg"/>
    <property type="match status" value="1"/>
</dbReference>
<feature type="domain" description="Response regulatory" evidence="3">
    <location>
        <begin position="3"/>
        <end position="117"/>
    </location>
</feature>
<dbReference type="PANTHER" id="PTHR44591:SF3">
    <property type="entry name" value="RESPONSE REGULATORY DOMAIN-CONTAINING PROTEIN"/>
    <property type="match status" value="1"/>
</dbReference>
<dbReference type="SUPFAM" id="SSF52172">
    <property type="entry name" value="CheY-like"/>
    <property type="match status" value="1"/>
</dbReference>